<organism evidence="2 3">
    <name type="scientific">Cryptolaemus montrouzieri</name>
    <dbReference type="NCBI Taxonomy" id="559131"/>
    <lineage>
        <taxon>Eukaryota</taxon>
        <taxon>Metazoa</taxon>
        <taxon>Ecdysozoa</taxon>
        <taxon>Arthropoda</taxon>
        <taxon>Hexapoda</taxon>
        <taxon>Insecta</taxon>
        <taxon>Pterygota</taxon>
        <taxon>Neoptera</taxon>
        <taxon>Endopterygota</taxon>
        <taxon>Coleoptera</taxon>
        <taxon>Polyphaga</taxon>
        <taxon>Cucujiformia</taxon>
        <taxon>Coccinelloidea</taxon>
        <taxon>Coccinellidae</taxon>
        <taxon>Scymninae</taxon>
        <taxon>Scymnini</taxon>
        <taxon>Cryptolaemus</taxon>
    </lineage>
</organism>
<comment type="caution">
    <text evidence="2">The sequence shown here is derived from an EMBL/GenBank/DDBJ whole genome shotgun (WGS) entry which is preliminary data.</text>
</comment>
<dbReference type="Gene3D" id="2.60.40.10">
    <property type="entry name" value="Immunoglobulins"/>
    <property type="match status" value="1"/>
</dbReference>
<protein>
    <recommendedName>
        <fullName evidence="1">Ig-like domain-containing protein</fullName>
    </recommendedName>
</protein>
<dbReference type="SMART" id="SM00409">
    <property type="entry name" value="IG"/>
    <property type="match status" value="1"/>
</dbReference>
<reference evidence="2 3" key="1">
    <citation type="journal article" date="2021" name="BMC Biol.">
        <title>Horizontally acquired antibacterial genes associated with adaptive radiation of ladybird beetles.</title>
        <authorList>
            <person name="Li H.S."/>
            <person name="Tang X.F."/>
            <person name="Huang Y.H."/>
            <person name="Xu Z.Y."/>
            <person name="Chen M.L."/>
            <person name="Du X.Y."/>
            <person name="Qiu B.Y."/>
            <person name="Chen P.T."/>
            <person name="Zhang W."/>
            <person name="Slipinski A."/>
            <person name="Escalona H.E."/>
            <person name="Waterhouse R.M."/>
            <person name="Zwick A."/>
            <person name="Pang H."/>
        </authorList>
    </citation>
    <scope>NUCLEOTIDE SEQUENCE [LARGE SCALE GENOMIC DNA]</scope>
    <source>
        <strain evidence="2">SYSU2018</strain>
    </source>
</reference>
<proteinExistence type="predicted"/>
<feature type="domain" description="Ig-like" evidence="1">
    <location>
        <begin position="6"/>
        <end position="100"/>
    </location>
</feature>
<dbReference type="PANTHER" id="PTHR23279">
    <property type="entry name" value="DEFECTIVE PROBOSCIS EXTENSION RESPONSE DPR -RELATED"/>
    <property type="match status" value="1"/>
</dbReference>
<dbReference type="FunFam" id="2.60.40.10:FF:000533">
    <property type="entry name" value="Uncharacterized protein, isoform A"/>
    <property type="match status" value="1"/>
</dbReference>
<dbReference type="AlphaFoldDB" id="A0ABD2NM53"/>
<dbReference type="InterPro" id="IPR003598">
    <property type="entry name" value="Ig_sub2"/>
</dbReference>
<dbReference type="EMBL" id="JABFTP020000124">
    <property type="protein sequence ID" value="KAL3279793.1"/>
    <property type="molecule type" value="Genomic_DNA"/>
</dbReference>
<dbReference type="Proteomes" id="UP001516400">
    <property type="component" value="Unassembled WGS sequence"/>
</dbReference>
<dbReference type="SMART" id="SM00408">
    <property type="entry name" value="IGc2"/>
    <property type="match status" value="1"/>
</dbReference>
<dbReference type="InterPro" id="IPR013783">
    <property type="entry name" value="Ig-like_fold"/>
</dbReference>
<evidence type="ECO:0000313" key="2">
    <source>
        <dbReference type="EMBL" id="KAL3279793.1"/>
    </source>
</evidence>
<dbReference type="PROSITE" id="PS50835">
    <property type="entry name" value="IG_LIKE"/>
    <property type="match status" value="1"/>
</dbReference>
<evidence type="ECO:0000313" key="3">
    <source>
        <dbReference type="Proteomes" id="UP001516400"/>
    </source>
</evidence>
<gene>
    <name evidence="2" type="ORF">HHI36_017301</name>
</gene>
<dbReference type="PANTHER" id="PTHR23279:SF6">
    <property type="entry name" value="DEFECTIVE PROBOSCIS EXTENSION RESPONSE 7, ISOFORM F"/>
    <property type="match status" value="1"/>
</dbReference>
<dbReference type="InterPro" id="IPR037448">
    <property type="entry name" value="Zig-8"/>
</dbReference>
<name>A0ABD2NM53_9CUCU</name>
<dbReference type="InterPro" id="IPR007110">
    <property type="entry name" value="Ig-like_dom"/>
</dbReference>
<dbReference type="Pfam" id="PF13927">
    <property type="entry name" value="Ig_3"/>
    <property type="match status" value="1"/>
</dbReference>
<dbReference type="InterPro" id="IPR003599">
    <property type="entry name" value="Ig_sub"/>
</dbReference>
<dbReference type="SUPFAM" id="SSF48726">
    <property type="entry name" value="Immunoglobulin"/>
    <property type="match status" value="1"/>
</dbReference>
<sequence length="137" mass="14491">MIIRHAQAAISGPPEIFVKKGSTISLTCSINIHSTPPSSVLWYHGQSVIDFDSPRGGISLETEKTEAGTTSKLLVTKALLSDSGNYTCMPSNATPASTVVHVLNGEHPAAMQTSRANFKQQMSLVLALSLVAVASIR</sequence>
<accession>A0ABD2NM53</accession>
<dbReference type="InterPro" id="IPR036179">
    <property type="entry name" value="Ig-like_dom_sf"/>
</dbReference>
<evidence type="ECO:0000259" key="1">
    <source>
        <dbReference type="PROSITE" id="PS50835"/>
    </source>
</evidence>
<keyword evidence="3" id="KW-1185">Reference proteome</keyword>